<evidence type="ECO:0000256" key="1">
    <source>
        <dbReference type="ARBA" id="ARBA00001933"/>
    </source>
</evidence>
<dbReference type="InterPro" id="IPR015421">
    <property type="entry name" value="PyrdxlP-dep_Trfase_major"/>
</dbReference>
<evidence type="ECO:0000259" key="3">
    <source>
        <dbReference type="Pfam" id="PF00266"/>
    </source>
</evidence>
<comment type="similarity">
    <text evidence="2">Belongs to the class-V pyridoxal-phosphate-dependent aminotransferase family. NifS/IscS subfamily.</text>
</comment>
<dbReference type="AlphaFoldDB" id="A0A1J1IB07"/>
<dbReference type="FunFam" id="3.90.1150.10:FF:000002">
    <property type="entry name" value="Cysteine desulfurase IscS"/>
    <property type="match status" value="1"/>
</dbReference>
<reference evidence="4 5" key="1">
    <citation type="submission" date="2015-04" db="EMBL/GenBank/DDBJ databases">
        <authorList>
            <person name="Syromyatnikov M.Y."/>
            <person name="Popov V.N."/>
        </authorList>
    </citation>
    <scope>NUCLEOTIDE SEQUENCE [LARGE SCALE GENOMIC DNA]</scope>
</reference>
<dbReference type="Gene3D" id="3.40.640.10">
    <property type="entry name" value="Type I PLP-dependent aspartate aminotransferase-like (Major domain)"/>
    <property type="match status" value="1"/>
</dbReference>
<dbReference type="SUPFAM" id="SSF53383">
    <property type="entry name" value="PLP-dependent transferases"/>
    <property type="match status" value="2"/>
</dbReference>
<dbReference type="InterPro" id="IPR015422">
    <property type="entry name" value="PyrdxlP-dep_Trfase_small"/>
</dbReference>
<dbReference type="PANTHER" id="PTHR11601:SF34">
    <property type="entry name" value="CYSTEINE DESULFURASE"/>
    <property type="match status" value="1"/>
</dbReference>
<dbReference type="EMBL" id="CVRI01000047">
    <property type="protein sequence ID" value="CRK97395.1"/>
    <property type="molecule type" value="Genomic_DNA"/>
</dbReference>
<keyword evidence="5" id="KW-1185">Reference proteome</keyword>
<dbReference type="GO" id="GO:0005634">
    <property type="term" value="C:nucleus"/>
    <property type="evidence" value="ECO:0007669"/>
    <property type="project" value="TreeGrafter"/>
</dbReference>
<dbReference type="GO" id="GO:0005829">
    <property type="term" value="C:cytosol"/>
    <property type="evidence" value="ECO:0007669"/>
    <property type="project" value="TreeGrafter"/>
</dbReference>
<dbReference type="PANTHER" id="PTHR11601">
    <property type="entry name" value="CYSTEINE DESULFURYLASE FAMILY MEMBER"/>
    <property type="match status" value="1"/>
</dbReference>
<dbReference type="GO" id="GO:0005739">
    <property type="term" value="C:mitochondrion"/>
    <property type="evidence" value="ECO:0007669"/>
    <property type="project" value="TreeGrafter"/>
</dbReference>
<dbReference type="GO" id="GO:0031071">
    <property type="term" value="F:cysteine desulfurase activity"/>
    <property type="evidence" value="ECO:0007669"/>
    <property type="project" value="TreeGrafter"/>
</dbReference>
<sequence>MFKFVRKSANFPFQICLMNDIRCLTNLNAHRFASTAAEKGKFSIKDEISDGRPLYLDAQATTPLDPRVLDRMMPFMTNCYGNPHSRTHYYGWETEKAVEDARAQVAHLIGADPKEIIFTSGATESNNIAVKAIYVRRRPRVRIEALQSGGGQERGLRSGTLPAPLVVGLGAACDIASKEMDYDHKWMEFLSQRLIKRIFEELPNVIRNGDPVETYPGCVNLSFAFVEGESLLMALKDVALSSGSACTSASLEPSYVLRAIGTDEDLAHSSIRFGIGRFTTIEEVDYTVDKCIKHVTRLREMSPLWEMVQEGIDIKEINWSQH</sequence>
<accession>A0A1J1IB07</accession>
<dbReference type="GO" id="GO:0016226">
    <property type="term" value="P:iron-sulfur cluster assembly"/>
    <property type="evidence" value="ECO:0007669"/>
    <property type="project" value="TreeGrafter"/>
</dbReference>
<dbReference type="Pfam" id="PF00266">
    <property type="entry name" value="Aminotran_5"/>
    <property type="match status" value="1"/>
</dbReference>
<evidence type="ECO:0000256" key="2">
    <source>
        <dbReference type="ARBA" id="ARBA00006490"/>
    </source>
</evidence>
<evidence type="ECO:0000313" key="5">
    <source>
        <dbReference type="Proteomes" id="UP000183832"/>
    </source>
</evidence>
<proteinExistence type="inferred from homology"/>
<comment type="cofactor">
    <cofactor evidence="1">
        <name>pyridoxal 5'-phosphate</name>
        <dbReference type="ChEBI" id="CHEBI:597326"/>
    </cofactor>
</comment>
<gene>
    <name evidence="4" type="ORF">CLUMA_CG010785</name>
</gene>
<name>A0A1J1IB07_9DIPT</name>
<dbReference type="Proteomes" id="UP000183832">
    <property type="component" value="Unassembled WGS sequence"/>
</dbReference>
<protein>
    <submittedName>
        <fullName evidence="4">CLUMA_CG010785, isoform A</fullName>
    </submittedName>
</protein>
<evidence type="ECO:0000313" key="4">
    <source>
        <dbReference type="EMBL" id="CRK97395.1"/>
    </source>
</evidence>
<organism evidence="4 5">
    <name type="scientific">Clunio marinus</name>
    <dbReference type="NCBI Taxonomy" id="568069"/>
    <lineage>
        <taxon>Eukaryota</taxon>
        <taxon>Metazoa</taxon>
        <taxon>Ecdysozoa</taxon>
        <taxon>Arthropoda</taxon>
        <taxon>Hexapoda</taxon>
        <taxon>Insecta</taxon>
        <taxon>Pterygota</taxon>
        <taxon>Neoptera</taxon>
        <taxon>Endopterygota</taxon>
        <taxon>Diptera</taxon>
        <taxon>Nematocera</taxon>
        <taxon>Chironomoidea</taxon>
        <taxon>Chironomidae</taxon>
        <taxon>Clunio</taxon>
    </lineage>
</organism>
<feature type="domain" description="Aminotransferase class V" evidence="3">
    <location>
        <begin position="55"/>
        <end position="133"/>
    </location>
</feature>
<dbReference type="InterPro" id="IPR000192">
    <property type="entry name" value="Aminotrans_V_dom"/>
</dbReference>
<dbReference type="InterPro" id="IPR015424">
    <property type="entry name" value="PyrdxlP-dep_Trfase"/>
</dbReference>
<dbReference type="STRING" id="568069.A0A1J1IB07"/>
<dbReference type="OrthoDB" id="10250117at2759"/>
<dbReference type="Gene3D" id="3.90.1150.10">
    <property type="entry name" value="Aspartate Aminotransferase, domain 1"/>
    <property type="match status" value="2"/>
</dbReference>